<sequence>VRVSQVDPVTQCEVIAREREVRDMEQVEPPISPGDPLNLNLEKGRVIPVHTSYSGGGRVPRLICAPETVQCLVLQMLSAPLFPDLGV</sequence>
<dbReference type="EMBL" id="LXQA010412453">
    <property type="protein sequence ID" value="MCI50170.1"/>
    <property type="molecule type" value="Genomic_DNA"/>
</dbReference>
<reference evidence="1 2" key="1">
    <citation type="journal article" date="2018" name="Front. Plant Sci.">
        <title>Red Clover (Trifolium pratense) and Zigzag Clover (T. medium) - A Picture of Genomic Similarities and Differences.</title>
        <authorList>
            <person name="Dluhosova J."/>
            <person name="Istvanek J."/>
            <person name="Nedelnik J."/>
            <person name="Repkova J."/>
        </authorList>
    </citation>
    <scope>NUCLEOTIDE SEQUENCE [LARGE SCALE GENOMIC DNA]</scope>
    <source>
        <strain evidence="2">cv. 10/8</strain>
        <tissue evidence="1">Leaf</tissue>
    </source>
</reference>
<feature type="non-terminal residue" evidence="1">
    <location>
        <position position="1"/>
    </location>
</feature>
<keyword evidence="2" id="KW-1185">Reference proteome</keyword>
<accession>A0A392SQH9</accession>
<evidence type="ECO:0000313" key="2">
    <source>
        <dbReference type="Proteomes" id="UP000265520"/>
    </source>
</evidence>
<name>A0A392SQH9_9FABA</name>
<comment type="caution">
    <text evidence="1">The sequence shown here is derived from an EMBL/GenBank/DDBJ whole genome shotgun (WGS) entry which is preliminary data.</text>
</comment>
<evidence type="ECO:0000313" key="1">
    <source>
        <dbReference type="EMBL" id="MCI50170.1"/>
    </source>
</evidence>
<proteinExistence type="predicted"/>
<dbReference type="AlphaFoldDB" id="A0A392SQH9"/>
<protein>
    <submittedName>
        <fullName evidence="1">Uncharacterized protein</fullName>
    </submittedName>
</protein>
<organism evidence="1 2">
    <name type="scientific">Trifolium medium</name>
    <dbReference type="NCBI Taxonomy" id="97028"/>
    <lineage>
        <taxon>Eukaryota</taxon>
        <taxon>Viridiplantae</taxon>
        <taxon>Streptophyta</taxon>
        <taxon>Embryophyta</taxon>
        <taxon>Tracheophyta</taxon>
        <taxon>Spermatophyta</taxon>
        <taxon>Magnoliopsida</taxon>
        <taxon>eudicotyledons</taxon>
        <taxon>Gunneridae</taxon>
        <taxon>Pentapetalae</taxon>
        <taxon>rosids</taxon>
        <taxon>fabids</taxon>
        <taxon>Fabales</taxon>
        <taxon>Fabaceae</taxon>
        <taxon>Papilionoideae</taxon>
        <taxon>50 kb inversion clade</taxon>
        <taxon>NPAAA clade</taxon>
        <taxon>Hologalegina</taxon>
        <taxon>IRL clade</taxon>
        <taxon>Trifolieae</taxon>
        <taxon>Trifolium</taxon>
    </lineage>
</organism>
<dbReference type="Proteomes" id="UP000265520">
    <property type="component" value="Unassembled WGS sequence"/>
</dbReference>